<evidence type="ECO:0000313" key="2">
    <source>
        <dbReference type="EMBL" id="KXU35034.1"/>
    </source>
</evidence>
<proteinExistence type="inferred from homology"/>
<dbReference type="Proteomes" id="UP000071392">
    <property type="component" value="Unassembled WGS sequence"/>
</dbReference>
<dbReference type="GO" id="GO:0022857">
    <property type="term" value="F:transmembrane transporter activity"/>
    <property type="evidence" value="ECO:0007669"/>
    <property type="project" value="UniProtKB-UniRule"/>
</dbReference>
<feature type="transmembrane region" description="Helical" evidence="1">
    <location>
        <begin position="61"/>
        <end position="91"/>
    </location>
</feature>
<dbReference type="RefSeq" id="WP_068712384.1">
    <property type="nucleotide sequence ID" value="NZ_LSZP01000045.1"/>
</dbReference>
<reference evidence="2 3" key="1">
    <citation type="submission" date="2016-02" db="EMBL/GenBank/DDBJ databases">
        <authorList>
            <person name="Wen L."/>
            <person name="He K."/>
            <person name="Yang H."/>
        </authorList>
    </citation>
    <scope>NUCLEOTIDE SEQUENCE [LARGE SCALE GENOMIC DNA]</scope>
    <source>
        <strain evidence="2 3">CV41</strain>
    </source>
</reference>
<dbReference type="STRING" id="1548208.AXK12_00245"/>
<keyword evidence="1" id="KW-0472">Membrane</keyword>
<dbReference type="PANTHER" id="PTHR34300:SF1">
    <property type="entry name" value="QUEUOSINE PRECURSOR TRANSPORTER"/>
    <property type="match status" value="1"/>
</dbReference>
<comment type="similarity">
    <text evidence="1">Belongs to the vitamin uptake transporter (VUT/ECF) (TC 2.A.88) family. Q precursor transporter subfamily.</text>
</comment>
<dbReference type="EMBL" id="LSZP01000045">
    <property type="protein sequence ID" value="KXU35034.1"/>
    <property type="molecule type" value="Genomic_DNA"/>
</dbReference>
<gene>
    <name evidence="2" type="ORF">AXK12_00245</name>
</gene>
<name>A0A139SKK2_9BACT</name>
<comment type="subcellular location">
    <subcellularLocation>
        <location evidence="1">Cell membrane</location>
        <topology evidence="1">Multi-pass membrane protein</topology>
    </subcellularLocation>
</comment>
<feature type="transmembrane region" description="Helical" evidence="1">
    <location>
        <begin position="111"/>
        <end position="133"/>
    </location>
</feature>
<keyword evidence="1" id="KW-1003">Cell membrane</keyword>
<feature type="transmembrane region" description="Helical" evidence="1">
    <location>
        <begin position="139"/>
        <end position="161"/>
    </location>
</feature>
<keyword evidence="1" id="KW-0812">Transmembrane</keyword>
<accession>A0A139SKK2</accession>
<dbReference type="PANTHER" id="PTHR34300">
    <property type="entry name" value="QUEUOSINE PRECURSOR TRANSPORTER-RELATED"/>
    <property type="match status" value="1"/>
</dbReference>
<dbReference type="InterPro" id="IPR003744">
    <property type="entry name" value="YhhQ"/>
</dbReference>
<evidence type="ECO:0000313" key="3">
    <source>
        <dbReference type="Proteomes" id="UP000071392"/>
    </source>
</evidence>
<keyword evidence="1" id="KW-1133">Transmembrane helix</keyword>
<keyword evidence="1" id="KW-0813">Transport</keyword>
<evidence type="ECO:0000256" key="1">
    <source>
        <dbReference type="HAMAP-Rule" id="MF_02088"/>
    </source>
</evidence>
<dbReference type="HAMAP" id="MF_02088">
    <property type="entry name" value="Q_prec_transport"/>
    <property type="match status" value="1"/>
</dbReference>
<dbReference type="AlphaFoldDB" id="A0A139SKK2"/>
<comment type="function">
    <text evidence="1">Involved in the import of queuosine (Q) precursors, required for Q precursor salvage.</text>
</comment>
<dbReference type="NCBIfam" id="TIGR00697">
    <property type="entry name" value="queuosine precursor transporter"/>
    <property type="match status" value="1"/>
</dbReference>
<keyword evidence="3" id="KW-1185">Reference proteome</keyword>
<comment type="caution">
    <text evidence="2">The sequence shown here is derived from an EMBL/GenBank/DDBJ whole genome shotgun (WGS) entry which is preliminary data.</text>
</comment>
<sequence length="177" mass="19140">MKFKTLFFPALAMGAIVLLSNILVQFTINDWLTWGAFSYPVAYLVTDVCNRILGPSAARRIVLVGFVVGLASSTVLASLQITLASGSAFLVSQLLDVSVFNRLRQRSWWQAPFIGSCLASVIDTAIFFKIAFANSELNWLSLAAGDLSVKLIMAALLLPAYRAVIRKSGLLPAPKSA</sequence>
<protein>
    <recommendedName>
        <fullName evidence="1">Probable queuosine precursor transporter</fullName>
        <shortName evidence="1">Q precursor transporter</shortName>
    </recommendedName>
</protein>
<dbReference type="GO" id="GO:0005886">
    <property type="term" value="C:plasma membrane"/>
    <property type="evidence" value="ECO:0007669"/>
    <property type="project" value="UniProtKB-SubCell"/>
</dbReference>
<organism evidence="2 3">
    <name type="scientific">Cephaloticoccus capnophilus</name>
    <dbReference type="NCBI Taxonomy" id="1548208"/>
    <lineage>
        <taxon>Bacteria</taxon>
        <taxon>Pseudomonadati</taxon>
        <taxon>Verrucomicrobiota</taxon>
        <taxon>Opitutia</taxon>
        <taxon>Opitutales</taxon>
        <taxon>Opitutaceae</taxon>
        <taxon>Cephaloticoccus</taxon>
    </lineage>
</organism>
<feature type="transmembrane region" description="Helical" evidence="1">
    <location>
        <begin position="7"/>
        <end position="28"/>
    </location>
</feature>
<dbReference type="Pfam" id="PF02592">
    <property type="entry name" value="Vut_1"/>
    <property type="match status" value="2"/>
</dbReference>